<keyword evidence="4" id="KW-0732">Signal</keyword>
<dbReference type="GO" id="GO:0048589">
    <property type="term" value="P:developmental growth"/>
    <property type="evidence" value="ECO:0007669"/>
    <property type="project" value="UniProtKB-ARBA"/>
</dbReference>
<comment type="caution">
    <text evidence="13">Lacks conserved residue(s) required for the propagation of feature annotation.</text>
</comment>
<evidence type="ECO:0000256" key="5">
    <source>
        <dbReference type="ARBA" id="ARBA00022737"/>
    </source>
</evidence>
<feature type="region of interest" description="Disordered" evidence="14">
    <location>
        <begin position="1624"/>
        <end position="1645"/>
    </location>
</feature>
<gene>
    <name evidence="20" type="primary">LOC108666666</name>
</gene>
<dbReference type="SMART" id="SM00179">
    <property type="entry name" value="EGF_CA"/>
    <property type="match status" value="2"/>
</dbReference>
<dbReference type="PANTHER" id="PTHR24026:SF126">
    <property type="entry name" value="PROTOCADHERIN FAT 4"/>
    <property type="match status" value="1"/>
</dbReference>
<feature type="region of interest" description="Disordered" evidence="14">
    <location>
        <begin position="2256"/>
        <end position="2282"/>
    </location>
</feature>
<dbReference type="CDD" id="cd00110">
    <property type="entry name" value="LamG"/>
    <property type="match status" value="2"/>
</dbReference>
<feature type="region of interest" description="Disordered" evidence="14">
    <location>
        <begin position="247"/>
        <end position="273"/>
    </location>
</feature>
<dbReference type="FunFam" id="2.10.25.10:FF:000004">
    <property type="entry name" value="Neurogenic locus notch 1"/>
    <property type="match status" value="2"/>
</dbReference>
<dbReference type="GeneID" id="108666666"/>
<dbReference type="PROSITE" id="PS00022">
    <property type="entry name" value="EGF_1"/>
    <property type="match status" value="2"/>
</dbReference>
<feature type="region of interest" description="Disordered" evidence="14">
    <location>
        <begin position="1688"/>
        <end position="1708"/>
    </location>
</feature>
<evidence type="ECO:0000256" key="11">
    <source>
        <dbReference type="ARBA" id="ARBA00023180"/>
    </source>
</evidence>
<dbReference type="InterPro" id="IPR000152">
    <property type="entry name" value="EGF-type_Asp/Asn_hydroxyl_site"/>
</dbReference>
<keyword evidence="7" id="KW-0130">Cell adhesion</keyword>
<dbReference type="CDD" id="cd00054">
    <property type="entry name" value="EGF_CA"/>
    <property type="match status" value="2"/>
</dbReference>
<dbReference type="SMART" id="SM00181">
    <property type="entry name" value="EGF"/>
    <property type="match status" value="3"/>
</dbReference>
<dbReference type="GO" id="GO:0005509">
    <property type="term" value="F:calcium ion binding"/>
    <property type="evidence" value="ECO:0007669"/>
    <property type="project" value="UniProtKB-UniRule"/>
</dbReference>
<keyword evidence="2 13" id="KW-0245">EGF-like domain</keyword>
<dbReference type="InterPro" id="IPR020894">
    <property type="entry name" value="Cadherin_CS"/>
</dbReference>
<keyword evidence="9 15" id="KW-0472">Membrane</keyword>
<evidence type="ECO:0000259" key="17">
    <source>
        <dbReference type="PROSITE" id="PS50026"/>
    </source>
</evidence>
<dbReference type="PROSITE" id="PS50268">
    <property type="entry name" value="CADHERIN_2"/>
    <property type="match status" value="5"/>
</dbReference>
<evidence type="ECO:0000256" key="10">
    <source>
        <dbReference type="ARBA" id="ARBA00023157"/>
    </source>
</evidence>
<dbReference type="Gene3D" id="2.60.40.60">
    <property type="entry name" value="Cadherins"/>
    <property type="match status" value="6"/>
</dbReference>
<feature type="compositionally biased region" description="Basic and acidic residues" evidence="14">
    <location>
        <begin position="2040"/>
        <end position="2054"/>
    </location>
</feature>
<dbReference type="GO" id="GO:0048513">
    <property type="term" value="P:animal organ development"/>
    <property type="evidence" value="ECO:0007669"/>
    <property type="project" value="UniProtKB-ARBA"/>
</dbReference>
<evidence type="ECO:0000256" key="4">
    <source>
        <dbReference type="ARBA" id="ARBA00022729"/>
    </source>
</evidence>
<feature type="domain" description="EGF-like" evidence="17">
    <location>
        <begin position="1412"/>
        <end position="1448"/>
    </location>
</feature>
<evidence type="ECO:0000256" key="1">
    <source>
        <dbReference type="ARBA" id="ARBA00004167"/>
    </source>
</evidence>
<dbReference type="GO" id="GO:0005886">
    <property type="term" value="C:plasma membrane"/>
    <property type="evidence" value="ECO:0007669"/>
    <property type="project" value="InterPro"/>
</dbReference>
<dbReference type="CDD" id="cd11304">
    <property type="entry name" value="Cadherin_repeat"/>
    <property type="match status" value="6"/>
</dbReference>
<dbReference type="InterPro" id="IPR015919">
    <property type="entry name" value="Cadherin-like_sf"/>
</dbReference>
<dbReference type="PRINTS" id="PR00205">
    <property type="entry name" value="CADHERIN"/>
</dbReference>
<feature type="region of interest" description="Disordered" evidence="14">
    <location>
        <begin position="295"/>
        <end position="321"/>
    </location>
</feature>
<dbReference type="SUPFAM" id="SSF49313">
    <property type="entry name" value="Cadherin-like"/>
    <property type="match status" value="5"/>
</dbReference>
<keyword evidence="6 12" id="KW-0106">Calcium</keyword>
<feature type="transmembrane region" description="Helical" evidence="15">
    <location>
        <begin position="2200"/>
        <end position="2229"/>
    </location>
</feature>
<dbReference type="GO" id="GO:0007163">
    <property type="term" value="P:establishment or maintenance of cell polarity"/>
    <property type="evidence" value="ECO:0007669"/>
    <property type="project" value="UniProtKB-ARBA"/>
</dbReference>
<keyword evidence="5" id="KW-0677">Repeat</keyword>
<dbReference type="PANTHER" id="PTHR24026">
    <property type="entry name" value="FAT ATYPICAL CADHERIN-RELATED"/>
    <property type="match status" value="1"/>
</dbReference>
<dbReference type="FunFam" id="2.60.40.60:FF:000020">
    <property type="entry name" value="Dachsous cadherin-related 1b"/>
    <property type="match status" value="1"/>
</dbReference>
<feature type="domain" description="Laminin G" evidence="16">
    <location>
        <begin position="1481"/>
        <end position="1788"/>
    </location>
</feature>
<evidence type="ECO:0000256" key="14">
    <source>
        <dbReference type="SAM" id="MobiDB-lite"/>
    </source>
</evidence>
<dbReference type="SUPFAM" id="SSF57196">
    <property type="entry name" value="EGF/Laminin"/>
    <property type="match status" value="3"/>
</dbReference>
<keyword evidence="3 15" id="KW-0812">Transmembrane</keyword>
<evidence type="ECO:0000256" key="15">
    <source>
        <dbReference type="SAM" id="Phobius"/>
    </source>
</evidence>
<dbReference type="Gene3D" id="2.60.120.200">
    <property type="match status" value="3"/>
</dbReference>
<dbReference type="FunFam" id="2.60.40.60:FF:000039">
    <property type="entry name" value="FAT atypical cadherin 3"/>
    <property type="match status" value="1"/>
</dbReference>
<evidence type="ECO:0000256" key="7">
    <source>
        <dbReference type="ARBA" id="ARBA00022889"/>
    </source>
</evidence>
<dbReference type="GO" id="GO:0007156">
    <property type="term" value="P:homophilic cell adhesion via plasma membrane adhesion molecules"/>
    <property type="evidence" value="ECO:0007669"/>
    <property type="project" value="InterPro"/>
</dbReference>
<evidence type="ECO:0000256" key="9">
    <source>
        <dbReference type="ARBA" id="ARBA00023136"/>
    </source>
</evidence>
<feature type="compositionally biased region" description="Polar residues" evidence="14">
    <location>
        <begin position="1690"/>
        <end position="1702"/>
    </location>
</feature>
<dbReference type="SMART" id="SM00282">
    <property type="entry name" value="LamG"/>
    <property type="match status" value="2"/>
</dbReference>
<evidence type="ECO:0000259" key="16">
    <source>
        <dbReference type="PROSITE" id="PS50025"/>
    </source>
</evidence>
<reference evidence="20" key="1">
    <citation type="submission" date="2025-08" db="UniProtKB">
        <authorList>
            <consortium name="RefSeq"/>
        </authorList>
    </citation>
    <scope>IDENTIFICATION</scope>
    <source>
        <tissue evidence="20">Whole organism</tissue>
    </source>
</reference>
<evidence type="ECO:0000256" key="3">
    <source>
        <dbReference type="ARBA" id="ARBA00022692"/>
    </source>
</evidence>
<feature type="compositionally biased region" description="Basic and acidic residues" evidence="14">
    <location>
        <begin position="651"/>
        <end position="677"/>
    </location>
</feature>
<proteinExistence type="predicted"/>
<feature type="domain" description="Cadherin" evidence="18">
    <location>
        <begin position="396"/>
        <end position="453"/>
    </location>
</feature>
<evidence type="ECO:0000256" key="8">
    <source>
        <dbReference type="ARBA" id="ARBA00022989"/>
    </source>
</evidence>
<feature type="domain" description="Cadherin" evidence="18">
    <location>
        <begin position="454"/>
        <end position="565"/>
    </location>
</feature>
<dbReference type="RefSeq" id="XP_047739083.1">
    <property type="nucleotide sequence ID" value="XM_047883127.1"/>
</dbReference>
<feature type="domain" description="Cadherin" evidence="18">
    <location>
        <begin position="32"/>
        <end position="134"/>
    </location>
</feature>
<sequence>MAANFLVPLLIPLGEELFNVSQLMGEEEVRFERSLYSLTLPEDHDMGAVMTLRAQAINTDADVVYSIAGPPKPNGHFSVDSKTGELLLVSPLDYENKKQHVVTVRAGLRHGAGVWSDVPVHVDVIDVNDNAPHFVTTLYEAQITEEDDRHLPRRLLTVQAIDQDEGKWGTITYSLSLLPDEEDPSAGGDVPSFMSQVHTSLTHMSLAHSPPSHMKSFVSKNPNIADKFSDPTKTSLPFLLNASQDSLEPKLASSGRSRDDNEYSGRRSRRYQMKKVAMNTIANARDMHYGNLSRNSTQEAFQSRGPSRPGRQSSRAARVVREDDSANALWQSRLKRYYHRQAKLRGFASGVRPNVSWNGSWSAAESLSSLRGGNLSPRFARNESVVWTSGDPKPAFMIDPSTGDLSVLTPLDRDPPDGRSSYRLKVTASDGQSAAVAMVVINVKDINDNAPVFPAPVVHVSVVENSPVGSVVSVVTADDHDDVTEGGNARVTYFLQENAIDATSGEPLFAVDAVNGTIQTRGPPLDREKTERYALVLVARDGGGLEGSCEVLVTVDDVNDVSPRWTRTRWLLEVKEGLPSGSIVATLTFRDPDLTNRFAFRVVPFSGPGWSLVDALVVVDNRTRGDHPAGSGSSGSPVGIHDGNHVGAHNGSRDGTRDGSHTGAHDGSPDGTRDGSHAGEPVEGSAGAGELVQLITRSPLDYENPEHRAGLSFIVQVSDNGLEGFDDETRCSSARVAVRVLDDNDHRPVFANVARTVSVAENVALGDVLFIATASDADPGANGALRYSIHPSGDPHGHFAVDGRGAVLVARPLDRESVPLYLLRVEARDGGQPSLSARATVVVQVTDVNDCPPSLSGSTHVRVASVDGASVSVNFTVNDADDWTRGNGPPFQAYVDPKAEEEVQKRVALTLLSETTAAADEVDVIKATSIVKLDVSPLNPSSVTSLYDEPSLIVPIVLVDAGTPRLTSTVPVTVTFTSRGGRDVFHQHITVYAIQTEEAVAGSRLPLGRAVGDPQVPSRTRFGWPTSVVPEGFLVDSYSGQLSLDASQPEGEYNILVSVIRPSDRLANAHVAITLRTIDSQTALQAIAVDFAGPPSSLLSKSKGTSLLSSLVRILARPEKSRPTSDATSSVATPASVSVVSLQSVNASDGQSITRVWFHAPSLEILPLLLHSRKNEMEDTLGLTILGPGVNRAAVEGCEGLFLTHNKVSEKFDHPPPPFSRFMTNKSRINRRKRVFDRVHDVWKRKFQLSPKNSSISFHRKRLHLRKFRSHEECDCCCNPKVVLGEGVHLVEAEDKTFVGPALRLDPNCRCLDSSSKSEEVTGETHLLGLFSPHDYEENATEIRNQFTDTEHPSDNLWQSTDTQQSKDTHQLSTETFSQSMPHHMEVKYHKSSPEEEAPHAHAMINAGLQSRLNECISSPCLNGGRCLPTFPGFKCVCPEGSHGPNCKILSRHFYRQTKTTTVSLHHHKTKPGSNRRDKTAPGPDNVSGSWVWLPPLQTCSKLSLSLNLLTESDDVLILSSTTDRGLESGIKLQLKNGIPVFDLTLGGISVTLTANVSVNDLKWHNIDIFWRNRHVEMVVDNCVFPQLHSFSSNSAKKSQSYNSHSSSSLPFVPQSRLSHRLNPLVSSDSPYHVDPRRSSSPKLQPFSFSDASSSHFSSSLNSELSSENNIPSSDRGLVIIDHPYLAADPTSQAGDQPSPASGQPPAISWRPLRTSCRVSSAVPGNTATLNTAGAPLQLGFRASVSTLSDDMSFTGCIRNLRVNGKLQDLGRSLLSSQSWPGCRTQLCDLAIRPANSRCDETLGVWQCSPGWQAPECGVPTLPTHFSSSGFVQVALLFTPPPAFTALELRIRTRVRSSLVLALRSASGAENLVLDLRVGRPCLSLQTHASHYVSVCLDASASDGLWHNIKAHRYSNTLELIMDEGEAYAKTSTQPLQAYELALSSSPSAQRRQRDAVVSSSGAVVSSSGAMVSSSGAVVSSSGVDIDQINVDRYDRPEALSYGRINVVGNGQSAKKFKVPLKNQAFRTPYLPWARNGGTMKRESDDSRRSNNLSSHDDILQDLITDYPMLYSNFKAGCLDDLHVAGFPISLSPSTPASEHHRTEASHGVTEGCLPPDVCLNVTCPDPYTCVDEWRQYSCRCIPGSVLSADGSICSDVDECDYFPCLHGGTCTNVPLGYRCSCPPSFTGLNCDVRVERASWGAGGAVVLATLTAALALLAALFACGLLFWKSRRRRMNSEALSPRLTRSVELPTITASSLPPPAAKDVRPQLNPSNSESEATSFGVILRNSGKDRKSFPVEKVKTAVAMSDDLVTSTPDLDVSYKAQTKRSSGRKPIIFSGRSSNSAIVTATDIDKPVRKCAR</sequence>
<evidence type="ECO:0000259" key="18">
    <source>
        <dbReference type="PROSITE" id="PS50268"/>
    </source>
</evidence>
<evidence type="ECO:0000313" key="19">
    <source>
        <dbReference type="Proteomes" id="UP000694843"/>
    </source>
</evidence>
<dbReference type="InterPro" id="IPR013320">
    <property type="entry name" value="ConA-like_dom_sf"/>
</dbReference>
<dbReference type="GO" id="GO:0001736">
    <property type="term" value="P:establishment of planar polarity"/>
    <property type="evidence" value="ECO:0007669"/>
    <property type="project" value="UniProtKB-ARBA"/>
</dbReference>
<evidence type="ECO:0000256" key="13">
    <source>
        <dbReference type="PROSITE-ProRule" id="PRU00076"/>
    </source>
</evidence>
<dbReference type="Pfam" id="PF02210">
    <property type="entry name" value="Laminin_G_2"/>
    <property type="match status" value="2"/>
</dbReference>
<dbReference type="SUPFAM" id="SSF49899">
    <property type="entry name" value="Concanavalin A-like lectins/glucanases"/>
    <property type="match status" value="2"/>
</dbReference>
<accession>A0A979FPR5</accession>
<dbReference type="InterPro" id="IPR001881">
    <property type="entry name" value="EGF-like_Ca-bd_dom"/>
</dbReference>
<dbReference type="PROSITE" id="PS50026">
    <property type="entry name" value="EGF_3"/>
    <property type="match status" value="2"/>
</dbReference>
<feature type="disulfide bond" evidence="13">
    <location>
        <begin position="1438"/>
        <end position="1447"/>
    </location>
</feature>
<dbReference type="InterPro" id="IPR000742">
    <property type="entry name" value="EGF"/>
</dbReference>
<dbReference type="InterPro" id="IPR002126">
    <property type="entry name" value="Cadherin-like_dom"/>
</dbReference>
<dbReference type="PROSITE" id="PS00010">
    <property type="entry name" value="ASX_HYDROXYL"/>
    <property type="match status" value="1"/>
</dbReference>
<dbReference type="PROSITE" id="PS00232">
    <property type="entry name" value="CADHERIN_1"/>
    <property type="match status" value="2"/>
</dbReference>
<name>A0A979FPR5_HYAAZ</name>
<dbReference type="Pfam" id="PF00008">
    <property type="entry name" value="EGF"/>
    <property type="match status" value="2"/>
</dbReference>
<evidence type="ECO:0000256" key="6">
    <source>
        <dbReference type="ARBA" id="ARBA00022837"/>
    </source>
</evidence>
<feature type="domain" description="EGF-like" evidence="17">
    <location>
        <begin position="2156"/>
        <end position="2192"/>
    </location>
</feature>
<dbReference type="OrthoDB" id="6252479at2759"/>
<dbReference type="InterPro" id="IPR001791">
    <property type="entry name" value="Laminin_G"/>
</dbReference>
<evidence type="ECO:0000313" key="20">
    <source>
        <dbReference type="RefSeq" id="XP_047739083.1"/>
    </source>
</evidence>
<feature type="region of interest" description="Disordered" evidence="14">
    <location>
        <begin position="1462"/>
        <end position="1485"/>
    </location>
</feature>
<dbReference type="SMART" id="SM00112">
    <property type="entry name" value="CA"/>
    <property type="match status" value="5"/>
</dbReference>
<feature type="compositionally biased region" description="Low complexity" evidence="14">
    <location>
        <begin position="302"/>
        <end position="317"/>
    </location>
</feature>
<feature type="domain" description="Cadherin" evidence="18">
    <location>
        <begin position="566"/>
        <end position="750"/>
    </location>
</feature>
<feature type="compositionally biased region" description="Polar residues" evidence="14">
    <location>
        <begin position="2271"/>
        <end position="2281"/>
    </location>
</feature>
<organism evidence="19 20">
    <name type="scientific">Hyalella azteca</name>
    <name type="common">Amphipod</name>
    <dbReference type="NCBI Taxonomy" id="294128"/>
    <lineage>
        <taxon>Eukaryota</taxon>
        <taxon>Metazoa</taxon>
        <taxon>Ecdysozoa</taxon>
        <taxon>Arthropoda</taxon>
        <taxon>Crustacea</taxon>
        <taxon>Multicrustacea</taxon>
        <taxon>Malacostraca</taxon>
        <taxon>Eumalacostraca</taxon>
        <taxon>Peracarida</taxon>
        <taxon>Amphipoda</taxon>
        <taxon>Senticaudata</taxon>
        <taxon>Talitrida</taxon>
        <taxon>Talitroidea</taxon>
        <taxon>Hyalellidae</taxon>
        <taxon>Hyalella</taxon>
    </lineage>
</organism>
<feature type="compositionally biased region" description="Basic and acidic residues" evidence="14">
    <location>
        <begin position="256"/>
        <end position="265"/>
    </location>
</feature>
<keyword evidence="10 13" id="KW-1015">Disulfide bond</keyword>
<feature type="disulfide bond" evidence="13">
    <location>
        <begin position="2182"/>
        <end position="2191"/>
    </location>
</feature>
<feature type="region of interest" description="Disordered" evidence="14">
    <location>
        <begin position="2034"/>
        <end position="2054"/>
    </location>
</feature>
<dbReference type="Pfam" id="PF00028">
    <property type="entry name" value="Cadherin"/>
    <property type="match status" value="3"/>
</dbReference>
<comment type="subcellular location">
    <subcellularLocation>
        <location evidence="1">Membrane</location>
        <topology evidence="1">Single-pass membrane protein</topology>
    </subcellularLocation>
</comment>
<keyword evidence="8 15" id="KW-1133">Transmembrane helix</keyword>
<evidence type="ECO:0000256" key="2">
    <source>
        <dbReference type="ARBA" id="ARBA00022536"/>
    </source>
</evidence>
<dbReference type="Proteomes" id="UP000694843">
    <property type="component" value="Unplaced"/>
</dbReference>
<feature type="domain" description="Cadherin" evidence="18">
    <location>
        <begin position="751"/>
        <end position="855"/>
    </location>
</feature>
<dbReference type="PROSITE" id="PS50025">
    <property type="entry name" value="LAM_G_DOMAIN"/>
    <property type="match status" value="2"/>
</dbReference>
<dbReference type="PROSITE" id="PS01187">
    <property type="entry name" value="EGF_CA"/>
    <property type="match status" value="1"/>
</dbReference>
<feature type="domain" description="Laminin G" evidence="16">
    <location>
        <begin position="1821"/>
        <end position="2113"/>
    </location>
</feature>
<keyword evidence="11" id="KW-0325">Glycoprotein</keyword>
<dbReference type="Gene3D" id="2.10.25.10">
    <property type="entry name" value="Laminin"/>
    <property type="match status" value="3"/>
</dbReference>
<keyword evidence="19" id="KW-1185">Reference proteome</keyword>
<evidence type="ECO:0000256" key="12">
    <source>
        <dbReference type="PROSITE-ProRule" id="PRU00043"/>
    </source>
</evidence>
<dbReference type="KEGG" id="hazt:108666666"/>
<protein>
    <submittedName>
        <fullName evidence="20">Neural-cadherin 2</fullName>
    </submittedName>
</protein>
<feature type="region of interest" description="Disordered" evidence="14">
    <location>
        <begin position="624"/>
        <end position="688"/>
    </location>
</feature>
<dbReference type="InterPro" id="IPR018097">
    <property type="entry name" value="EGF_Ca-bd_CS"/>
</dbReference>